<dbReference type="Proteomes" id="UP001258017">
    <property type="component" value="Unassembled WGS sequence"/>
</dbReference>
<gene>
    <name evidence="3" type="ORF">KPH14_012945</name>
</gene>
<evidence type="ECO:0000313" key="3">
    <source>
        <dbReference type="EMBL" id="KAK2574840.1"/>
    </source>
</evidence>
<keyword evidence="1" id="KW-0238">DNA-binding</keyword>
<evidence type="ECO:0000256" key="1">
    <source>
        <dbReference type="ARBA" id="ARBA00023125"/>
    </source>
</evidence>
<dbReference type="Pfam" id="PF03221">
    <property type="entry name" value="HTH_Tnp_Tc5"/>
    <property type="match status" value="1"/>
</dbReference>
<protein>
    <recommendedName>
        <fullName evidence="2">HTH CENPB-type domain-containing protein</fullName>
    </recommendedName>
</protein>
<feature type="non-terminal residue" evidence="3">
    <location>
        <position position="171"/>
    </location>
</feature>
<feature type="domain" description="HTH CENPB-type" evidence="2">
    <location>
        <begin position="19"/>
        <end position="84"/>
    </location>
</feature>
<dbReference type="GO" id="GO:0003677">
    <property type="term" value="F:DNA binding"/>
    <property type="evidence" value="ECO:0007669"/>
    <property type="project" value="UniProtKB-KW"/>
</dbReference>
<feature type="non-terminal residue" evidence="3">
    <location>
        <position position="1"/>
    </location>
</feature>
<dbReference type="AlphaFoldDB" id="A0AAD9R8K8"/>
<reference evidence="3" key="2">
    <citation type="journal article" date="2023" name="Commun. Biol.">
        <title>Intrasexual cuticular hydrocarbon dimorphism in a wasp sheds light on hydrocarbon biosynthesis genes in Hymenoptera.</title>
        <authorList>
            <person name="Moris V.C."/>
            <person name="Podsiadlowski L."/>
            <person name="Martin S."/>
            <person name="Oeyen J.P."/>
            <person name="Donath A."/>
            <person name="Petersen M."/>
            <person name="Wilbrandt J."/>
            <person name="Misof B."/>
            <person name="Liedtke D."/>
            <person name="Thamm M."/>
            <person name="Scheiner R."/>
            <person name="Schmitt T."/>
            <person name="Niehuis O."/>
        </authorList>
    </citation>
    <scope>NUCLEOTIDE SEQUENCE</scope>
    <source>
        <strain evidence="3">GBR_01_08_01A</strain>
    </source>
</reference>
<comment type="caution">
    <text evidence="3">The sequence shown here is derived from an EMBL/GenBank/DDBJ whole genome shotgun (WGS) entry which is preliminary data.</text>
</comment>
<evidence type="ECO:0000259" key="2">
    <source>
        <dbReference type="Pfam" id="PF03221"/>
    </source>
</evidence>
<proteinExistence type="predicted"/>
<evidence type="ECO:0000313" key="4">
    <source>
        <dbReference type="Proteomes" id="UP001258017"/>
    </source>
</evidence>
<keyword evidence="4" id="KW-1185">Reference proteome</keyword>
<organism evidence="3 4">
    <name type="scientific">Odynerus spinipes</name>
    <dbReference type="NCBI Taxonomy" id="1348599"/>
    <lineage>
        <taxon>Eukaryota</taxon>
        <taxon>Metazoa</taxon>
        <taxon>Ecdysozoa</taxon>
        <taxon>Arthropoda</taxon>
        <taxon>Hexapoda</taxon>
        <taxon>Insecta</taxon>
        <taxon>Pterygota</taxon>
        <taxon>Neoptera</taxon>
        <taxon>Endopterygota</taxon>
        <taxon>Hymenoptera</taxon>
        <taxon>Apocrita</taxon>
        <taxon>Aculeata</taxon>
        <taxon>Vespoidea</taxon>
        <taxon>Vespidae</taxon>
        <taxon>Eumeninae</taxon>
        <taxon>Odynerus</taxon>
    </lineage>
</organism>
<accession>A0AAD9R8K8</accession>
<dbReference type="EMBL" id="JAIFRP010004669">
    <property type="protein sequence ID" value="KAK2574840.1"/>
    <property type="molecule type" value="Genomic_DNA"/>
</dbReference>
<dbReference type="InterPro" id="IPR006600">
    <property type="entry name" value="HTH_CenpB_DNA-bd_dom"/>
</dbReference>
<reference evidence="3" key="1">
    <citation type="submission" date="2021-08" db="EMBL/GenBank/DDBJ databases">
        <authorList>
            <person name="Misof B."/>
            <person name="Oliver O."/>
            <person name="Podsiadlowski L."/>
            <person name="Donath A."/>
            <person name="Peters R."/>
            <person name="Mayer C."/>
            <person name="Rust J."/>
            <person name="Gunkel S."/>
            <person name="Lesny P."/>
            <person name="Martin S."/>
            <person name="Oeyen J.P."/>
            <person name="Petersen M."/>
            <person name="Panagiotis P."/>
            <person name="Wilbrandt J."/>
            <person name="Tanja T."/>
        </authorList>
    </citation>
    <scope>NUCLEOTIDE SEQUENCE</scope>
    <source>
        <strain evidence="3">GBR_01_08_01A</strain>
        <tissue evidence="3">Thorax + abdomen</tissue>
    </source>
</reference>
<name>A0AAD9R8K8_9HYME</name>
<sequence length="171" mass="19747">HVKSGNYRKKLGRFTVVFNEEQEKQLCNYLKELDNLFFGLTRKDFLQLAYNFAVKNKINHPFKNGMAGQDWFHGFKQRNPEIVLRSPEPTSVARARGFNRPQVELFYSILWEEITKHNFSATTIFNMDETGIRTTTTKPPRILTIKGKRQVGAISSVERGQLTTLICCCNA</sequence>